<dbReference type="SUPFAM" id="SSF69572">
    <property type="entry name" value="Activating enzymes of the ubiquitin-like proteins"/>
    <property type="match status" value="1"/>
</dbReference>
<dbReference type="PRINTS" id="PR01849">
    <property type="entry name" value="UBIQUITINACT"/>
</dbReference>
<sequence>MDDRQLLRYSRHILLKDIEIEGQERILSGHVLVIGAGGLGSPVATYLAGAGVGQLTICDGDDVDMTNLQRQTLHREARIGMNKAESSRIAVASLNPDCHVNAVPARVGPE</sequence>
<proteinExistence type="inferred from homology"/>
<reference evidence="4 5" key="1">
    <citation type="submission" date="2016-10" db="EMBL/GenBank/DDBJ databases">
        <authorList>
            <person name="de Groot N.N."/>
        </authorList>
    </citation>
    <scope>NUCLEOTIDE SEQUENCE [LARGE SCALE GENOMIC DNA]</scope>
    <source>
        <strain evidence="4 5">DSM 25294</strain>
    </source>
</reference>
<dbReference type="GO" id="GO:0016779">
    <property type="term" value="F:nucleotidyltransferase activity"/>
    <property type="evidence" value="ECO:0007669"/>
    <property type="project" value="TreeGrafter"/>
</dbReference>
<evidence type="ECO:0000259" key="3">
    <source>
        <dbReference type="Pfam" id="PF00899"/>
    </source>
</evidence>
<dbReference type="InterPro" id="IPR000011">
    <property type="entry name" value="UBQ/SUMO-activ_enz_E1-like"/>
</dbReference>
<comment type="pathway">
    <text evidence="2">Protein modification.</text>
</comment>
<dbReference type="EMBL" id="FNEK01000021">
    <property type="protein sequence ID" value="SDJ65727.1"/>
    <property type="molecule type" value="Genomic_DNA"/>
</dbReference>
<dbReference type="AlphaFoldDB" id="A0A1G8VIJ9"/>
<dbReference type="GO" id="GO:0008641">
    <property type="term" value="F:ubiquitin-like modifier activating enzyme activity"/>
    <property type="evidence" value="ECO:0007669"/>
    <property type="project" value="InterPro"/>
</dbReference>
<dbReference type="InterPro" id="IPR035985">
    <property type="entry name" value="Ubiquitin-activating_enz"/>
</dbReference>
<dbReference type="PANTHER" id="PTHR10953">
    <property type="entry name" value="UBIQUITIN-ACTIVATING ENZYME E1"/>
    <property type="match status" value="1"/>
</dbReference>
<evidence type="ECO:0000313" key="4">
    <source>
        <dbReference type="EMBL" id="SDJ65727.1"/>
    </source>
</evidence>
<name>A0A1G8VIJ9_9RHOB</name>
<feature type="domain" description="THIF-type NAD/FAD binding fold" evidence="3">
    <location>
        <begin position="9"/>
        <end position="109"/>
    </location>
</feature>
<dbReference type="InterPro" id="IPR045886">
    <property type="entry name" value="ThiF/MoeB/HesA"/>
</dbReference>
<dbReference type="InterPro" id="IPR000594">
    <property type="entry name" value="ThiF_NAD_FAD-bd"/>
</dbReference>
<evidence type="ECO:0000256" key="1">
    <source>
        <dbReference type="ARBA" id="ARBA00005673"/>
    </source>
</evidence>
<comment type="similarity">
    <text evidence="1">Belongs to the ubiquitin-activating E1 family.</text>
</comment>
<protein>
    <submittedName>
        <fullName evidence="4">ThiF family protein</fullName>
    </submittedName>
</protein>
<organism evidence="4 5">
    <name type="scientific">Aliiruegeria lutimaris</name>
    <dbReference type="NCBI Taxonomy" id="571298"/>
    <lineage>
        <taxon>Bacteria</taxon>
        <taxon>Pseudomonadati</taxon>
        <taxon>Pseudomonadota</taxon>
        <taxon>Alphaproteobacteria</taxon>
        <taxon>Rhodobacterales</taxon>
        <taxon>Roseobacteraceae</taxon>
        <taxon>Aliiruegeria</taxon>
    </lineage>
</organism>
<gene>
    <name evidence="4" type="ORF">SAMN04488026_102156</name>
</gene>
<evidence type="ECO:0000256" key="2">
    <source>
        <dbReference type="ARBA" id="ARBA00043952"/>
    </source>
</evidence>
<dbReference type="Proteomes" id="UP000199382">
    <property type="component" value="Unassembled WGS sequence"/>
</dbReference>
<dbReference type="PANTHER" id="PTHR10953:SF102">
    <property type="entry name" value="ADENYLYLTRANSFERASE AND SULFURTRANSFERASE MOCS3"/>
    <property type="match status" value="1"/>
</dbReference>
<dbReference type="Gene3D" id="3.40.50.720">
    <property type="entry name" value="NAD(P)-binding Rossmann-like Domain"/>
    <property type="match status" value="1"/>
</dbReference>
<dbReference type="GO" id="GO:0005737">
    <property type="term" value="C:cytoplasm"/>
    <property type="evidence" value="ECO:0007669"/>
    <property type="project" value="TreeGrafter"/>
</dbReference>
<evidence type="ECO:0000313" key="5">
    <source>
        <dbReference type="Proteomes" id="UP000199382"/>
    </source>
</evidence>
<accession>A0A1G8VIJ9</accession>
<dbReference type="Pfam" id="PF00899">
    <property type="entry name" value="ThiF"/>
    <property type="match status" value="1"/>
</dbReference>
<dbReference type="GO" id="GO:0004792">
    <property type="term" value="F:thiosulfate-cyanide sulfurtransferase activity"/>
    <property type="evidence" value="ECO:0007669"/>
    <property type="project" value="TreeGrafter"/>
</dbReference>
<keyword evidence="5" id="KW-1185">Reference proteome</keyword>
<dbReference type="STRING" id="571298.SAMN04488026_102156"/>